<dbReference type="Proteomes" id="UP001201163">
    <property type="component" value="Unassembled WGS sequence"/>
</dbReference>
<dbReference type="PANTHER" id="PTHR12755">
    <property type="entry name" value="CLEAVAGE/POLYADENYLATION FACTOR IA SUBUNIT CLP1P"/>
    <property type="match status" value="1"/>
</dbReference>
<evidence type="ECO:0000259" key="9">
    <source>
        <dbReference type="Pfam" id="PF16575"/>
    </source>
</evidence>
<dbReference type="Gene3D" id="3.40.50.300">
    <property type="entry name" value="P-loop containing nucleotide triphosphate hydrolases"/>
    <property type="match status" value="1"/>
</dbReference>
<evidence type="ECO:0000313" key="10">
    <source>
        <dbReference type="EMBL" id="KAH8999486.1"/>
    </source>
</evidence>
<dbReference type="Pfam" id="PF16575">
    <property type="entry name" value="CLP1_P"/>
    <property type="match status" value="1"/>
</dbReference>
<dbReference type="GO" id="GO:0005634">
    <property type="term" value="C:nucleus"/>
    <property type="evidence" value="ECO:0007669"/>
    <property type="project" value="TreeGrafter"/>
</dbReference>
<evidence type="ECO:0000256" key="7">
    <source>
        <dbReference type="ARBA" id="ARBA00022840"/>
    </source>
</evidence>
<protein>
    <recommendedName>
        <fullName evidence="3">Polynucleotide 5'-hydroxyl-kinase GRC3</fullName>
    </recommendedName>
    <alternativeName>
        <fullName evidence="2">Polynucleotide 5'-hydroxyl-kinase grc3</fullName>
    </alternativeName>
</protein>
<name>A0AAD4LUA5_9AGAM</name>
<dbReference type="SUPFAM" id="SSF52540">
    <property type="entry name" value="P-loop containing nucleoside triphosphate hydrolases"/>
    <property type="match status" value="1"/>
</dbReference>
<evidence type="ECO:0000256" key="2">
    <source>
        <dbReference type="ARBA" id="ARBA00018706"/>
    </source>
</evidence>
<organism evidence="10 11">
    <name type="scientific">Lactarius akahatsu</name>
    <dbReference type="NCBI Taxonomy" id="416441"/>
    <lineage>
        <taxon>Eukaryota</taxon>
        <taxon>Fungi</taxon>
        <taxon>Dikarya</taxon>
        <taxon>Basidiomycota</taxon>
        <taxon>Agaricomycotina</taxon>
        <taxon>Agaricomycetes</taxon>
        <taxon>Russulales</taxon>
        <taxon>Russulaceae</taxon>
        <taxon>Lactarius</taxon>
    </lineage>
</organism>
<dbReference type="GO" id="GO:0000448">
    <property type="term" value="P:cleavage in ITS2 between 5.8S rRNA and LSU-rRNA of tricistronic rRNA transcript (SSU-rRNA, 5.8S rRNA, LSU-rRNA)"/>
    <property type="evidence" value="ECO:0007669"/>
    <property type="project" value="TreeGrafter"/>
</dbReference>
<keyword evidence="5" id="KW-0547">Nucleotide-binding</keyword>
<feature type="domain" description="Clp1 P-loop" evidence="9">
    <location>
        <begin position="313"/>
        <end position="465"/>
    </location>
</feature>
<evidence type="ECO:0000256" key="8">
    <source>
        <dbReference type="SAM" id="MobiDB-lite"/>
    </source>
</evidence>
<evidence type="ECO:0000256" key="1">
    <source>
        <dbReference type="ARBA" id="ARBA00011003"/>
    </source>
</evidence>
<comment type="similarity">
    <text evidence="1">Belongs to the Clp1 family. NOL9/GRC3 subfamily.</text>
</comment>
<gene>
    <name evidence="10" type="ORF">EDB92DRAFT_2060227</name>
</gene>
<reference evidence="10" key="1">
    <citation type="submission" date="2022-01" db="EMBL/GenBank/DDBJ databases">
        <title>Comparative genomics reveals a dynamic genome evolution in the ectomycorrhizal milk-cap (Lactarius) mushrooms.</title>
        <authorList>
            <consortium name="DOE Joint Genome Institute"/>
            <person name="Lebreton A."/>
            <person name="Tang N."/>
            <person name="Kuo A."/>
            <person name="LaButti K."/>
            <person name="Drula E."/>
            <person name="Barry K."/>
            <person name="Clum A."/>
            <person name="Lipzen A."/>
            <person name="Mousain D."/>
            <person name="Ng V."/>
            <person name="Wang R."/>
            <person name="Wang X."/>
            <person name="Dai Y."/>
            <person name="Henrissat B."/>
            <person name="Grigoriev I.V."/>
            <person name="Guerin-Laguette A."/>
            <person name="Yu F."/>
            <person name="Martin F.M."/>
        </authorList>
    </citation>
    <scope>NUCLEOTIDE SEQUENCE</scope>
    <source>
        <strain evidence="10">QP</strain>
    </source>
</reference>
<evidence type="ECO:0000256" key="3">
    <source>
        <dbReference type="ARBA" id="ARBA00019824"/>
    </source>
</evidence>
<sequence>MLSAIAARKARQQNLKNSTKRRQSHHTRARKKSRSENKHDSGTALSDDDSGMSIDLHQEDVASPQPAQPVQRKAWSPSRLVFDSSDDASDANETPLSEPPRFPSSNNHLTNEEPELLSTYRPAADQNMFRLSEDEGLSVGLTGPAVALVLFPSATVSFVGTYRLRVLRGSIFLLGTIVRPSQVVHQVFAPYSSPIPVIQALAARGESSKSPSDIPARILSSVDEGDVVIVLQELQSGVDGLGRIVRTFEGVFDDVHPKGIPVIPLRGAYFTTQAVRGLRAFRLSPSWEAALSGSPFSSSSETNSKPLVLLVKGQKNSGKSTLARILVNRLISRYRRVAFLECDIGQSEFTPGGMVALNIVERPIFGPPFTHPTLPHQAHYVGADNPRSSPSHYLRAIQALVDTYRLDLQYATSFVGVEDDSDDDRIVDIIPLVVNTMGWTKGLGIDLARRIGEMVQPTDIFTFDTTPPDGDGVEPHGPRVHTLEPAMPSPRFTAADHRALSLLSYFHAVFPDPTRLAPLQQATASLWDASLPLCAQPPYELTSHLALDRIVLTGAGAEDVVRPELVRVLAGALVALVSDAAPSRSDSEELYTPGTPPPDPASSSCLGLALVRGVSSDGSKLQLLTPVPPEALVNARVLVMGELRLPVWGWLDFRSADGEQTGADDVPFLSWGRSAGAGGERRRVRRNIMRRAQM</sequence>
<comment type="caution">
    <text evidence="10">The sequence shown here is derived from an EMBL/GenBank/DDBJ whole genome shotgun (WGS) entry which is preliminary data.</text>
</comment>
<evidence type="ECO:0000313" key="11">
    <source>
        <dbReference type="Proteomes" id="UP001201163"/>
    </source>
</evidence>
<dbReference type="EMBL" id="JAKELL010000004">
    <property type="protein sequence ID" value="KAH8999486.1"/>
    <property type="molecule type" value="Genomic_DNA"/>
</dbReference>
<proteinExistence type="inferred from homology"/>
<keyword evidence="6" id="KW-0418">Kinase</keyword>
<evidence type="ECO:0000256" key="4">
    <source>
        <dbReference type="ARBA" id="ARBA00022679"/>
    </source>
</evidence>
<keyword evidence="7" id="KW-0067">ATP-binding</keyword>
<dbReference type="GO" id="GO:0051731">
    <property type="term" value="F:polynucleotide 5'-hydroxyl-kinase activity"/>
    <property type="evidence" value="ECO:0007669"/>
    <property type="project" value="InterPro"/>
</dbReference>
<accession>A0AAD4LUA5</accession>
<keyword evidence="4" id="KW-0808">Transferase</keyword>
<keyword evidence="11" id="KW-1185">Reference proteome</keyword>
<feature type="compositionally biased region" description="Basic residues" evidence="8">
    <location>
        <begin position="18"/>
        <end position="33"/>
    </location>
</feature>
<dbReference type="InterPro" id="IPR032319">
    <property type="entry name" value="CLP1_P"/>
</dbReference>
<dbReference type="PANTHER" id="PTHR12755:SF3">
    <property type="entry name" value="POLYNUCLEOTIDE 5'-HYDROXYL-KINASE NOL9"/>
    <property type="match status" value="1"/>
</dbReference>
<dbReference type="InterPro" id="IPR027417">
    <property type="entry name" value="P-loop_NTPase"/>
</dbReference>
<dbReference type="InterPro" id="IPR045116">
    <property type="entry name" value="Clp1/Grc3"/>
</dbReference>
<evidence type="ECO:0000256" key="6">
    <source>
        <dbReference type="ARBA" id="ARBA00022777"/>
    </source>
</evidence>
<dbReference type="GO" id="GO:0005524">
    <property type="term" value="F:ATP binding"/>
    <property type="evidence" value="ECO:0007669"/>
    <property type="project" value="UniProtKB-KW"/>
</dbReference>
<evidence type="ECO:0000256" key="5">
    <source>
        <dbReference type="ARBA" id="ARBA00022741"/>
    </source>
</evidence>
<feature type="region of interest" description="Disordered" evidence="8">
    <location>
        <begin position="1"/>
        <end position="110"/>
    </location>
</feature>
<dbReference type="AlphaFoldDB" id="A0AAD4LUA5"/>